<feature type="transmembrane region" description="Helical" evidence="2">
    <location>
        <begin position="126"/>
        <end position="148"/>
    </location>
</feature>
<dbReference type="EMBL" id="CP002047">
    <property type="protein sequence ID" value="ADI11951.1"/>
    <property type="molecule type" value="Genomic_DNA"/>
</dbReference>
<feature type="compositionally biased region" description="Basic and acidic residues" evidence="1">
    <location>
        <begin position="321"/>
        <end position="336"/>
    </location>
</feature>
<protein>
    <submittedName>
        <fullName evidence="3">Putative integral membrane protein</fullName>
    </submittedName>
</protein>
<accession>D7BY71</accession>
<dbReference type="Proteomes" id="UP000000377">
    <property type="component" value="Chromosome"/>
</dbReference>
<keyword evidence="2" id="KW-1133">Transmembrane helix</keyword>
<dbReference type="STRING" id="749414.SBI_08833"/>
<dbReference type="SUPFAM" id="SSF103481">
    <property type="entry name" value="Multidrug resistance efflux transporter EmrE"/>
    <property type="match status" value="2"/>
</dbReference>
<name>D7BY71_STRBB</name>
<keyword evidence="2" id="KW-0812">Transmembrane</keyword>
<dbReference type="eggNOG" id="COG0697">
    <property type="taxonomic scope" value="Bacteria"/>
</dbReference>
<dbReference type="KEGG" id="sbh:SBI_08833"/>
<dbReference type="InterPro" id="IPR037185">
    <property type="entry name" value="EmrE-like"/>
</dbReference>
<gene>
    <name evidence="3" type="ordered locus">SBI_08833</name>
</gene>
<evidence type="ECO:0000256" key="1">
    <source>
        <dbReference type="SAM" id="MobiDB-lite"/>
    </source>
</evidence>
<sequence>MLGHYPHAGGQALRYGLACVLLLPLAGRGGQAVVGPLRALSGWQWGRLAALAAVGMVGFNLAVLAAERSAEPAVPGVFVGCAPVVVAVIVPALDGRRPAPVVVAAALSVAAGAFTVQGWGRTDTAGLLWSVGALAGEVGFAVLAVPVLRPLGPRLLSAAACGLAAVESALLGLVLDGGGWLRAPDGGETVALLWQAAVVTVVGFVCWYVGVQRIGAERATLFSGLIPVSAAATAPLVGTGGYGPAQAAGSLLVALGVALGSNLVGSAAPVQDHAGDEGRVVVHGDVAAAGEAHQPGGGDRTLGPDTLTGQQHSVAGAPADGDGHIGDVVREHDAAPGREGGLEPGRLAHGPRLGDHRLG</sequence>
<feature type="transmembrane region" description="Helical" evidence="2">
    <location>
        <begin position="100"/>
        <end position="120"/>
    </location>
</feature>
<dbReference type="HOGENOM" id="CLU_033863_11_0_11"/>
<evidence type="ECO:0000256" key="2">
    <source>
        <dbReference type="SAM" id="Phobius"/>
    </source>
</evidence>
<reference evidence="3 4" key="1">
    <citation type="journal article" date="2010" name="J. Bacteriol.">
        <title>Genome sequence of the milbemycin-producing bacterium Streptomyces bingchenggensis.</title>
        <authorList>
            <person name="Wang X.J."/>
            <person name="Yan Y.J."/>
            <person name="Zhang B."/>
            <person name="An J."/>
            <person name="Wang J.J."/>
            <person name="Tian J."/>
            <person name="Jiang L."/>
            <person name="Chen Y.H."/>
            <person name="Huang S.X."/>
            <person name="Yin M."/>
            <person name="Zhang J."/>
            <person name="Gao A.L."/>
            <person name="Liu C.X."/>
            <person name="Zhu Z.X."/>
            <person name="Xiang W.S."/>
        </authorList>
    </citation>
    <scope>NUCLEOTIDE SEQUENCE [LARGE SCALE GENOMIC DNA]</scope>
    <source>
        <strain evidence="3 4">BCW-1</strain>
    </source>
</reference>
<feature type="transmembrane region" description="Helical" evidence="2">
    <location>
        <begin position="191"/>
        <end position="211"/>
    </location>
</feature>
<feature type="region of interest" description="Disordered" evidence="1">
    <location>
        <begin position="290"/>
        <end position="359"/>
    </location>
</feature>
<feature type="transmembrane region" description="Helical" evidence="2">
    <location>
        <begin position="72"/>
        <end position="93"/>
    </location>
</feature>
<dbReference type="AlphaFoldDB" id="D7BY71"/>
<feature type="transmembrane region" description="Helical" evidence="2">
    <location>
        <begin position="48"/>
        <end position="66"/>
    </location>
</feature>
<keyword evidence="4" id="KW-1185">Reference proteome</keyword>
<feature type="transmembrane region" description="Helical" evidence="2">
    <location>
        <begin position="12"/>
        <end position="27"/>
    </location>
</feature>
<keyword evidence="2" id="KW-0472">Membrane</keyword>
<feature type="transmembrane region" description="Helical" evidence="2">
    <location>
        <begin position="155"/>
        <end position="175"/>
    </location>
</feature>
<evidence type="ECO:0000313" key="4">
    <source>
        <dbReference type="Proteomes" id="UP000000377"/>
    </source>
</evidence>
<organism evidence="3 4">
    <name type="scientific">Streptomyces bingchenggensis (strain BCW-1)</name>
    <dbReference type="NCBI Taxonomy" id="749414"/>
    <lineage>
        <taxon>Bacteria</taxon>
        <taxon>Bacillati</taxon>
        <taxon>Actinomycetota</taxon>
        <taxon>Actinomycetes</taxon>
        <taxon>Kitasatosporales</taxon>
        <taxon>Streptomycetaceae</taxon>
        <taxon>Streptomyces</taxon>
    </lineage>
</organism>
<proteinExistence type="predicted"/>
<evidence type="ECO:0000313" key="3">
    <source>
        <dbReference type="EMBL" id="ADI11951.1"/>
    </source>
</evidence>